<evidence type="ECO:0000256" key="3">
    <source>
        <dbReference type="ARBA" id="ARBA00022833"/>
    </source>
</evidence>
<dbReference type="PROSITE" id="PS50950">
    <property type="entry name" value="ZF_THAP"/>
    <property type="match status" value="1"/>
</dbReference>
<dbReference type="OrthoDB" id="7782839at2759"/>
<keyword evidence="3" id="KW-0862">Zinc</keyword>
<organism evidence="7 8">
    <name type="scientific">Pieris macdunnoughi</name>
    <dbReference type="NCBI Taxonomy" id="345717"/>
    <lineage>
        <taxon>Eukaryota</taxon>
        <taxon>Metazoa</taxon>
        <taxon>Ecdysozoa</taxon>
        <taxon>Arthropoda</taxon>
        <taxon>Hexapoda</taxon>
        <taxon>Insecta</taxon>
        <taxon>Pterygota</taxon>
        <taxon>Neoptera</taxon>
        <taxon>Endopterygota</taxon>
        <taxon>Lepidoptera</taxon>
        <taxon>Glossata</taxon>
        <taxon>Ditrysia</taxon>
        <taxon>Papilionoidea</taxon>
        <taxon>Pieridae</taxon>
        <taxon>Pierinae</taxon>
        <taxon>Pieris</taxon>
    </lineage>
</organism>
<dbReference type="SUPFAM" id="SSF57716">
    <property type="entry name" value="Glucocorticoid receptor-like (DNA-binding domain)"/>
    <property type="match status" value="1"/>
</dbReference>
<evidence type="ECO:0000256" key="1">
    <source>
        <dbReference type="ARBA" id="ARBA00022723"/>
    </source>
</evidence>
<sequence length="342" mass="39962">MPHYKYCIVPKCTNTSSSTPEKLFFNVPRDLKVRKKWCTVMKRDDKVPLSYHTVRYCCEDHFDLEADMENYVKYKLVGGQLRLKKEVLPHKFDCQKPQKNIAERPGFKKRQDIEYLKRVLSKNVEHENLMPNPVEFIEIEDDSKNNPLSIAESVNELPESHQTGQKTKGVQISKMPRKYKRKPGVVPRNIHWTEDSLALAFEELKQKKKGKYPVLGVENERRLVAHLLKLGDAGFPPDRIVIRQLAYQFAEKAKREEKSIEDQMTATESNEPSEMDCQPTALLQLRFQCDAPLISLKEKPYSTYLSEQPSTSKQNDDALIEKVFEYIWVKPYQKQKMVKLKL</sequence>
<dbReference type="GO" id="GO:0008270">
    <property type="term" value="F:zinc ion binding"/>
    <property type="evidence" value="ECO:0007669"/>
    <property type="project" value="UniProtKB-KW"/>
</dbReference>
<keyword evidence="8" id="KW-1185">Reference proteome</keyword>
<reference evidence="7" key="1">
    <citation type="submission" date="2021-02" db="EMBL/GenBank/DDBJ databases">
        <authorList>
            <person name="Steward A R."/>
        </authorList>
    </citation>
    <scope>NUCLEOTIDE SEQUENCE</scope>
</reference>
<keyword evidence="4 5" id="KW-0238">DNA-binding</keyword>
<proteinExistence type="predicted"/>
<evidence type="ECO:0000256" key="5">
    <source>
        <dbReference type="PROSITE-ProRule" id="PRU00309"/>
    </source>
</evidence>
<evidence type="ECO:0000313" key="7">
    <source>
        <dbReference type="EMBL" id="CAF4831733.1"/>
    </source>
</evidence>
<name>A0A821R156_9NEOP</name>
<dbReference type="Pfam" id="PF05485">
    <property type="entry name" value="THAP"/>
    <property type="match status" value="1"/>
</dbReference>
<dbReference type="GO" id="GO:0003677">
    <property type="term" value="F:DNA binding"/>
    <property type="evidence" value="ECO:0007669"/>
    <property type="project" value="UniProtKB-UniRule"/>
</dbReference>
<keyword evidence="1" id="KW-0479">Metal-binding</keyword>
<feature type="domain" description="THAP-type" evidence="6">
    <location>
        <begin position="1"/>
        <end position="92"/>
    </location>
</feature>
<dbReference type="InterPro" id="IPR006612">
    <property type="entry name" value="THAP_Znf"/>
</dbReference>
<dbReference type="Proteomes" id="UP000663880">
    <property type="component" value="Unassembled WGS sequence"/>
</dbReference>
<accession>A0A821R156</accession>
<gene>
    <name evidence="7" type="ORF">PMACD_LOCUS5382</name>
</gene>
<evidence type="ECO:0000256" key="2">
    <source>
        <dbReference type="ARBA" id="ARBA00022771"/>
    </source>
</evidence>
<evidence type="ECO:0000259" key="6">
    <source>
        <dbReference type="PROSITE" id="PS50950"/>
    </source>
</evidence>
<evidence type="ECO:0000256" key="4">
    <source>
        <dbReference type="ARBA" id="ARBA00023125"/>
    </source>
</evidence>
<dbReference type="SMART" id="SM00980">
    <property type="entry name" value="THAP"/>
    <property type="match status" value="1"/>
</dbReference>
<comment type="caution">
    <text evidence="7">The sequence shown here is derived from an EMBL/GenBank/DDBJ whole genome shotgun (WGS) entry which is preliminary data.</text>
</comment>
<keyword evidence="2 5" id="KW-0863">Zinc-finger</keyword>
<dbReference type="EMBL" id="CAJOBZ010000010">
    <property type="protein sequence ID" value="CAF4831733.1"/>
    <property type="molecule type" value="Genomic_DNA"/>
</dbReference>
<evidence type="ECO:0000313" key="8">
    <source>
        <dbReference type="Proteomes" id="UP000663880"/>
    </source>
</evidence>
<dbReference type="AlphaFoldDB" id="A0A821R156"/>
<protein>
    <recommendedName>
        <fullName evidence="6">THAP-type domain-containing protein</fullName>
    </recommendedName>
</protein>